<gene>
    <name evidence="2" type="ORF">SNE40_004296</name>
</gene>
<reference evidence="2 3" key="1">
    <citation type="submission" date="2024-01" db="EMBL/GenBank/DDBJ databases">
        <title>The genome of the rayed Mediterranean limpet Patella caerulea (Linnaeus, 1758).</title>
        <authorList>
            <person name="Anh-Thu Weber A."/>
            <person name="Halstead-Nussloch G."/>
        </authorList>
    </citation>
    <scope>NUCLEOTIDE SEQUENCE [LARGE SCALE GENOMIC DNA]</scope>
    <source>
        <strain evidence="2">AATW-2023a</strain>
        <tissue evidence="2">Whole specimen</tissue>
    </source>
</reference>
<proteinExistence type="predicted"/>
<evidence type="ECO:0000256" key="1">
    <source>
        <dbReference type="SAM" id="MobiDB-lite"/>
    </source>
</evidence>
<evidence type="ECO:0000313" key="2">
    <source>
        <dbReference type="EMBL" id="KAK6188026.1"/>
    </source>
</evidence>
<dbReference type="EMBL" id="JAZGQO010000003">
    <property type="protein sequence ID" value="KAK6188026.1"/>
    <property type="molecule type" value="Genomic_DNA"/>
</dbReference>
<protein>
    <recommendedName>
        <fullName evidence="4">CCHC-type domain-containing protein</fullName>
    </recommendedName>
</protein>
<comment type="caution">
    <text evidence="2">The sequence shown here is derived from an EMBL/GenBank/DDBJ whole genome shotgun (WGS) entry which is preliminary data.</text>
</comment>
<feature type="compositionally biased region" description="Basic and acidic residues" evidence="1">
    <location>
        <begin position="312"/>
        <end position="326"/>
    </location>
</feature>
<accession>A0AAN8KBF7</accession>
<feature type="compositionally biased region" description="Low complexity" evidence="1">
    <location>
        <begin position="225"/>
        <end position="239"/>
    </location>
</feature>
<evidence type="ECO:0008006" key="4">
    <source>
        <dbReference type="Google" id="ProtNLM"/>
    </source>
</evidence>
<keyword evidence="3" id="KW-1185">Reference proteome</keyword>
<name>A0AAN8KBF7_PATCE</name>
<evidence type="ECO:0000313" key="3">
    <source>
        <dbReference type="Proteomes" id="UP001347796"/>
    </source>
</evidence>
<feature type="compositionally biased region" description="Basic and acidic residues" evidence="1">
    <location>
        <begin position="251"/>
        <end position="269"/>
    </location>
</feature>
<organism evidence="2 3">
    <name type="scientific">Patella caerulea</name>
    <name type="common">Rayed Mediterranean limpet</name>
    <dbReference type="NCBI Taxonomy" id="87958"/>
    <lineage>
        <taxon>Eukaryota</taxon>
        <taxon>Metazoa</taxon>
        <taxon>Spiralia</taxon>
        <taxon>Lophotrochozoa</taxon>
        <taxon>Mollusca</taxon>
        <taxon>Gastropoda</taxon>
        <taxon>Patellogastropoda</taxon>
        <taxon>Patelloidea</taxon>
        <taxon>Patellidae</taxon>
        <taxon>Patella</taxon>
    </lineage>
</organism>
<dbReference type="AlphaFoldDB" id="A0AAN8KBF7"/>
<feature type="region of interest" description="Disordered" evidence="1">
    <location>
        <begin position="225"/>
        <end position="352"/>
    </location>
</feature>
<dbReference type="Proteomes" id="UP001347796">
    <property type="component" value="Unassembled WGS sequence"/>
</dbReference>
<sequence length="352" mass="40185">MGEFTAKIKITEDDIDRDILERTVRVFVSGDDRVWRTGIVKAISTIIPKENIIAIDKRGSFREWFVTVSSRNDVELLDIAGCYETEHSRFDFSPSDKRRVEFRVHRAPRFLKQNVLSQVFAPHGRIISITELTSSEPGAMNLRNGIKVVKMEMREDKMAAVPHLLESEDGTYKLLITSRDRAPLCLKCKCLGHVASNCAYNNIQNPNLYSSRVISQADNYNVDLVSSDTSSDTGSFLSSRDGENMEEDKNEEVAERKDDNSLEVKEKSTDQGIIQTVGDENKKGENDTVIDQEAALVEKMAFSDSWPEEVEREERERKKNDRENAKRKAGYANEISNKEGEKRRRDKKQKPK</sequence>